<dbReference type="InterPro" id="IPR032675">
    <property type="entry name" value="LRR_dom_sf"/>
</dbReference>
<evidence type="ECO:0008006" key="3">
    <source>
        <dbReference type="Google" id="ProtNLM"/>
    </source>
</evidence>
<evidence type="ECO:0000313" key="2">
    <source>
        <dbReference type="Proteomes" id="UP001148786"/>
    </source>
</evidence>
<organism evidence="1 2">
    <name type="scientific">Agrocybe chaxingu</name>
    <dbReference type="NCBI Taxonomy" id="84603"/>
    <lineage>
        <taxon>Eukaryota</taxon>
        <taxon>Fungi</taxon>
        <taxon>Dikarya</taxon>
        <taxon>Basidiomycota</taxon>
        <taxon>Agaricomycotina</taxon>
        <taxon>Agaricomycetes</taxon>
        <taxon>Agaricomycetidae</taxon>
        <taxon>Agaricales</taxon>
        <taxon>Agaricineae</taxon>
        <taxon>Strophariaceae</taxon>
        <taxon>Agrocybe</taxon>
    </lineage>
</organism>
<keyword evidence="2" id="KW-1185">Reference proteome</keyword>
<protein>
    <recommendedName>
        <fullName evidence="3">F-box domain-containing protein</fullName>
    </recommendedName>
</protein>
<dbReference type="AlphaFoldDB" id="A0A9W8JRR1"/>
<comment type="caution">
    <text evidence="1">The sequence shown here is derived from an EMBL/GenBank/DDBJ whole genome shotgun (WGS) entry which is preliminary data.</text>
</comment>
<name>A0A9W8JRR1_9AGAR</name>
<dbReference type="Proteomes" id="UP001148786">
    <property type="component" value="Unassembled WGS sequence"/>
</dbReference>
<proteinExistence type="predicted"/>
<dbReference type="EMBL" id="JANKHO010001664">
    <property type="protein sequence ID" value="KAJ3500121.1"/>
    <property type="molecule type" value="Genomic_DNA"/>
</dbReference>
<reference evidence="1" key="1">
    <citation type="submission" date="2022-07" db="EMBL/GenBank/DDBJ databases">
        <title>Genome Sequence of Agrocybe chaxingu.</title>
        <authorList>
            <person name="Buettner E."/>
        </authorList>
    </citation>
    <scope>NUCLEOTIDE SEQUENCE</scope>
    <source>
        <strain evidence="1">MP-N11</strain>
    </source>
</reference>
<dbReference type="SUPFAM" id="SSF52047">
    <property type="entry name" value="RNI-like"/>
    <property type="match status" value="1"/>
</dbReference>
<gene>
    <name evidence="1" type="ORF">NLJ89_g9931</name>
</gene>
<sequence length="441" mass="49136">MQLSSIQSYSTVAETALSEAAVMNVLAGMLRHPDLACMALVSRQVLTGAIAPIWGVLPSSLPLLKLLPGLTLKQGKWCIPYVITEPDRRRFDFYAPFIRQIVCLLEDGSRKIDVTIFYNLAASMMGHILPNLQTLGLPHTLFPSAFPRVPFFSPSLTTVHAVLPSYAYFLLAAFNGLPNCPLSPVDYLERLADQCPRLQSLSLTGDIPRNCISYLLPMQNLCSLELDFCLQRPTVRLHRLLLRIPDFPNLSTLILLLPPKYKVRPLPARTLQSICRIEVEGDIEPLVTILASTYHLKDAIIRSHSAAMGGWKKCMGMVVRTSASTLETLTVHAECRIHFGWVFNYLYKAPHIKNLDISAPCIHISDDDIRAVVTTWPHLEQFITPLQANSSTSLTLRSIDNLEDLSSLRFLQLQLATHGIVWSSSAHHSLASVVDHLFGLN</sequence>
<accession>A0A9W8JRR1</accession>
<evidence type="ECO:0000313" key="1">
    <source>
        <dbReference type="EMBL" id="KAJ3500121.1"/>
    </source>
</evidence>
<dbReference type="Gene3D" id="3.80.10.10">
    <property type="entry name" value="Ribonuclease Inhibitor"/>
    <property type="match status" value="1"/>
</dbReference>